<dbReference type="EMBL" id="JAGKQM010000001">
    <property type="protein sequence ID" value="KAH0943379.1"/>
    <property type="molecule type" value="Genomic_DNA"/>
</dbReference>
<comment type="caution">
    <text evidence="2">The sequence shown here is derived from an EMBL/GenBank/DDBJ whole genome shotgun (WGS) entry which is preliminary data.</text>
</comment>
<proteinExistence type="predicted"/>
<evidence type="ECO:0000313" key="3">
    <source>
        <dbReference type="Proteomes" id="UP000824890"/>
    </source>
</evidence>
<feature type="compositionally biased region" description="Pro residues" evidence="1">
    <location>
        <begin position="52"/>
        <end position="68"/>
    </location>
</feature>
<reference evidence="2 3" key="1">
    <citation type="submission" date="2021-05" db="EMBL/GenBank/DDBJ databases">
        <title>Genome Assembly of Synthetic Allotetraploid Brassica napus Reveals Homoeologous Exchanges between Subgenomes.</title>
        <authorList>
            <person name="Davis J.T."/>
        </authorList>
    </citation>
    <scope>NUCLEOTIDE SEQUENCE [LARGE SCALE GENOMIC DNA]</scope>
    <source>
        <strain evidence="3">cv. Da-Ae</strain>
        <tissue evidence="2">Seedling</tissue>
    </source>
</reference>
<organism evidence="2 3">
    <name type="scientific">Brassica napus</name>
    <name type="common">Rape</name>
    <dbReference type="NCBI Taxonomy" id="3708"/>
    <lineage>
        <taxon>Eukaryota</taxon>
        <taxon>Viridiplantae</taxon>
        <taxon>Streptophyta</taxon>
        <taxon>Embryophyta</taxon>
        <taxon>Tracheophyta</taxon>
        <taxon>Spermatophyta</taxon>
        <taxon>Magnoliopsida</taxon>
        <taxon>eudicotyledons</taxon>
        <taxon>Gunneridae</taxon>
        <taxon>Pentapetalae</taxon>
        <taxon>rosids</taxon>
        <taxon>malvids</taxon>
        <taxon>Brassicales</taxon>
        <taxon>Brassicaceae</taxon>
        <taxon>Brassiceae</taxon>
        <taxon>Brassica</taxon>
    </lineage>
</organism>
<sequence>MVIRVFTFIETNCYCFVWTIKTSLTRLPMQSRWEVPGLLSGKNPSTVAAGEPPDPPLIPPDPPDPSSPLSPNNFPSLLEAKTIPKSSNYRFGTFQRSGTVLSASSKGIKHPTAVAPKALPAMINGTTACETDSALPPSTVSDFRSVTDTIPALEKEKNLQQDLGLAAVPAASDAPLFDPITAVVPSLAPTPLLSPHQSSFAIIPGLTLNRSASINHSLNPFLTPEPQQRPSLKRSRSSPTLSPPQFNNRISNSNPNPQLKNKLQSFRDTNRTRSSIMMQSWFRFG</sequence>
<feature type="compositionally biased region" description="Polar residues" evidence="1">
    <location>
        <begin position="237"/>
        <end position="270"/>
    </location>
</feature>
<evidence type="ECO:0000256" key="1">
    <source>
        <dbReference type="SAM" id="MobiDB-lite"/>
    </source>
</evidence>
<name>A0ABQ8ENY2_BRANA</name>
<feature type="region of interest" description="Disordered" evidence="1">
    <location>
        <begin position="217"/>
        <end position="270"/>
    </location>
</feature>
<dbReference type="Proteomes" id="UP000824890">
    <property type="component" value="Unassembled WGS sequence"/>
</dbReference>
<protein>
    <submittedName>
        <fullName evidence="2">Uncharacterized protein</fullName>
    </submittedName>
</protein>
<evidence type="ECO:0000313" key="2">
    <source>
        <dbReference type="EMBL" id="KAH0943379.1"/>
    </source>
</evidence>
<gene>
    <name evidence="2" type="ORF">HID58_003016</name>
</gene>
<feature type="region of interest" description="Disordered" evidence="1">
    <location>
        <begin position="42"/>
        <end position="75"/>
    </location>
</feature>
<feature type="compositionally biased region" description="Polar residues" evidence="1">
    <location>
        <begin position="217"/>
        <end position="230"/>
    </location>
</feature>
<keyword evidence="3" id="KW-1185">Reference proteome</keyword>
<accession>A0ABQ8ENY2</accession>